<gene>
    <name evidence="2" type="ORF">D5R95_00175</name>
</gene>
<evidence type="ECO:0000259" key="1">
    <source>
        <dbReference type="PROSITE" id="PS50836"/>
    </source>
</evidence>
<dbReference type="CDD" id="cd09631">
    <property type="entry name" value="DOMON_DOH"/>
    <property type="match status" value="1"/>
</dbReference>
<dbReference type="Proteomes" id="UP000284763">
    <property type="component" value="Unassembled WGS sequence"/>
</dbReference>
<dbReference type="PROSITE" id="PS50836">
    <property type="entry name" value="DOMON"/>
    <property type="match status" value="1"/>
</dbReference>
<reference evidence="2 3" key="1">
    <citation type="submission" date="2018-08" db="EMBL/GenBank/DDBJ databases">
        <title>The metabolism and importance of syntrophic acetate oxidation coupled to methane or sulfide production in haloalkaline environments.</title>
        <authorList>
            <person name="Timmers P.H.A."/>
            <person name="Vavourakis C.D."/>
            <person name="Sorokin D.Y."/>
            <person name="Sinninghe Damste J.S."/>
            <person name="Muyzer G."/>
            <person name="Stams A.J.M."/>
            <person name="Plugge C.M."/>
        </authorList>
    </citation>
    <scope>NUCLEOTIDE SEQUENCE [LARGE SCALE GENOMIC DNA]</scope>
    <source>
        <strain evidence="2">MSAO_Arc3</strain>
    </source>
</reference>
<comment type="caution">
    <text evidence="2">The sequence shown here is derived from an EMBL/GenBank/DDBJ whole genome shotgun (WGS) entry which is preliminary data.</text>
</comment>
<accession>A0A3R8CEC9</accession>
<dbReference type="InterPro" id="IPR005018">
    <property type="entry name" value="DOMON_domain"/>
</dbReference>
<protein>
    <recommendedName>
        <fullName evidence="1">DOMON domain-containing protein</fullName>
    </recommendedName>
</protein>
<dbReference type="AlphaFoldDB" id="A0A3R8CEC9"/>
<dbReference type="PROSITE" id="PS51257">
    <property type="entry name" value="PROKAR_LIPOPROTEIN"/>
    <property type="match status" value="1"/>
</dbReference>
<evidence type="ECO:0000313" key="3">
    <source>
        <dbReference type="Proteomes" id="UP000284763"/>
    </source>
</evidence>
<dbReference type="SMART" id="SM00664">
    <property type="entry name" value="DoH"/>
    <property type="match status" value="1"/>
</dbReference>
<dbReference type="InterPro" id="IPR045266">
    <property type="entry name" value="DOH_DOMON"/>
</dbReference>
<organism evidence="2 3">
    <name type="scientific">Methanosalsum natronophilum</name>
    <dbReference type="NCBI Taxonomy" id="768733"/>
    <lineage>
        <taxon>Archaea</taxon>
        <taxon>Methanobacteriati</taxon>
        <taxon>Methanobacteriota</taxon>
        <taxon>Stenosarchaea group</taxon>
        <taxon>Methanomicrobia</taxon>
        <taxon>Methanosarcinales</taxon>
        <taxon>Methanosarcinaceae</taxon>
        <taxon>Methanosalsum</taxon>
    </lineage>
</organism>
<sequence length="196" mass="21711">MKYFFLFTLILTLTLFLGCEAPQELNDEELNLMARTQEPLTVDGSPSGYPAAPVQIEAAEIHLAHDGNYLYVHMEGEFQGWVAAGFNTSGGEMDGANMVLGYLEGDDPAFRDDVGWGLNHSEANVTALEDFYLSYQEGTAVMEFSYPLSFPEEEDYNIEELTPGVTYSLIAAYHESSSDLNLRHTGVGRVDFTVEP</sequence>
<evidence type="ECO:0000313" key="2">
    <source>
        <dbReference type="EMBL" id="RQD92744.1"/>
    </source>
</evidence>
<proteinExistence type="predicted"/>
<dbReference type="EMBL" id="QZAB01000017">
    <property type="protein sequence ID" value="RQD92744.1"/>
    <property type="molecule type" value="Genomic_DNA"/>
</dbReference>
<dbReference type="Pfam" id="PF03351">
    <property type="entry name" value="DOMON"/>
    <property type="match status" value="1"/>
</dbReference>
<name>A0A3R8CEC9_9EURY</name>
<feature type="domain" description="DOMON" evidence="1">
    <location>
        <begin position="55"/>
        <end position="174"/>
    </location>
</feature>